<sequence>MKKIRKYKENYILKPNKSGSVWFELLFLKNRWYSLEQNRCHPNFNMLDFVNSMNTKKKKTKLESIP</sequence>
<keyword evidence="2" id="KW-1185">Reference proteome</keyword>
<reference evidence="1 2" key="1">
    <citation type="submission" date="2014-04" db="EMBL/GenBank/DDBJ databases">
        <authorList>
            <consortium name="International Citrus Genome Consortium"/>
            <person name="Gmitter F."/>
            <person name="Chen C."/>
            <person name="Farmerie W."/>
            <person name="Harkins T."/>
            <person name="Desany B."/>
            <person name="Mohiuddin M."/>
            <person name="Kodira C."/>
            <person name="Borodovsky M."/>
            <person name="Lomsadze A."/>
            <person name="Burns P."/>
            <person name="Jenkins J."/>
            <person name="Prochnik S."/>
            <person name="Shu S."/>
            <person name="Chapman J."/>
            <person name="Pitluck S."/>
            <person name="Schmutz J."/>
            <person name="Rokhsar D."/>
        </authorList>
    </citation>
    <scope>NUCLEOTIDE SEQUENCE</scope>
</reference>
<dbReference type="Proteomes" id="UP000027120">
    <property type="component" value="Unassembled WGS sequence"/>
</dbReference>
<dbReference type="EMBL" id="KK787381">
    <property type="protein sequence ID" value="KDO38827.1"/>
    <property type="molecule type" value="Genomic_DNA"/>
</dbReference>
<accession>A0A067DIJ1</accession>
<organism evidence="1 2">
    <name type="scientific">Citrus sinensis</name>
    <name type="common">Sweet orange</name>
    <name type="synonym">Citrus aurantium var. sinensis</name>
    <dbReference type="NCBI Taxonomy" id="2711"/>
    <lineage>
        <taxon>Eukaryota</taxon>
        <taxon>Viridiplantae</taxon>
        <taxon>Streptophyta</taxon>
        <taxon>Embryophyta</taxon>
        <taxon>Tracheophyta</taxon>
        <taxon>Spermatophyta</taxon>
        <taxon>Magnoliopsida</taxon>
        <taxon>eudicotyledons</taxon>
        <taxon>Gunneridae</taxon>
        <taxon>Pentapetalae</taxon>
        <taxon>rosids</taxon>
        <taxon>malvids</taxon>
        <taxon>Sapindales</taxon>
        <taxon>Rutaceae</taxon>
        <taxon>Aurantioideae</taxon>
        <taxon>Citrus</taxon>
    </lineage>
</organism>
<gene>
    <name evidence="1" type="ORF">CISIN_1g035379mg</name>
</gene>
<name>A0A067DIJ1_CITSI</name>
<dbReference type="AlphaFoldDB" id="A0A067DIJ1"/>
<protein>
    <submittedName>
        <fullName evidence="1">Uncharacterized protein</fullName>
    </submittedName>
</protein>
<proteinExistence type="predicted"/>
<evidence type="ECO:0000313" key="1">
    <source>
        <dbReference type="EMBL" id="KDO38827.1"/>
    </source>
</evidence>
<evidence type="ECO:0000313" key="2">
    <source>
        <dbReference type="Proteomes" id="UP000027120"/>
    </source>
</evidence>